<reference evidence="3" key="2">
    <citation type="submission" date="2001-10" db="EMBL/GenBank/DDBJ databases">
        <title>Oryza sativa nipponbare(GA3) genomic DNA, chromosome 7, PAC clone:P0025D09.</title>
        <authorList>
            <person name="Sasaki T."/>
            <person name="Matsumoto T."/>
            <person name="Yamamoto K."/>
        </authorList>
    </citation>
    <scope>NUCLEOTIDE SEQUENCE</scope>
</reference>
<reference evidence="4" key="4">
    <citation type="journal article" date="2008" name="Nucleic Acids Res.">
        <title>The rice annotation project database (RAP-DB): 2008 update.</title>
        <authorList>
            <consortium name="The rice annotation project (RAP)"/>
        </authorList>
    </citation>
    <scope>GENOME REANNOTATION</scope>
    <source>
        <strain evidence="4">cv. Nipponbare</strain>
    </source>
</reference>
<reference evidence="4" key="3">
    <citation type="journal article" date="2005" name="Nature">
        <title>The map-based sequence of the rice genome.</title>
        <authorList>
            <consortium name="International rice genome sequencing project (IRGSP)"/>
            <person name="Matsumoto T."/>
            <person name="Wu J."/>
            <person name="Kanamori H."/>
            <person name="Katayose Y."/>
            <person name="Fujisawa M."/>
            <person name="Namiki N."/>
            <person name="Mizuno H."/>
            <person name="Yamamoto K."/>
            <person name="Antonio B.A."/>
            <person name="Baba T."/>
            <person name="Sakata K."/>
            <person name="Nagamura Y."/>
            <person name="Aoki H."/>
            <person name="Arikawa K."/>
            <person name="Arita K."/>
            <person name="Bito T."/>
            <person name="Chiden Y."/>
            <person name="Fujitsuka N."/>
            <person name="Fukunaka R."/>
            <person name="Hamada M."/>
            <person name="Harada C."/>
            <person name="Hayashi A."/>
            <person name="Hijishita S."/>
            <person name="Honda M."/>
            <person name="Hosokawa S."/>
            <person name="Ichikawa Y."/>
            <person name="Idonuma A."/>
            <person name="Iijima M."/>
            <person name="Ikeda M."/>
            <person name="Ikeno M."/>
            <person name="Ito K."/>
            <person name="Ito S."/>
            <person name="Ito T."/>
            <person name="Ito Y."/>
            <person name="Ito Y."/>
            <person name="Iwabuchi A."/>
            <person name="Kamiya K."/>
            <person name="Karasawa W."/>
            <person name="Kurita K."/>
            <person name="Katagiri S."/>
            <person name="Kikuta A."/>
            <person name="Kobayashi H."/>
            <person name="Kobayashi N."/>
            <person name="Machita K."/>
            <person name="Maehara T."/>
            <person name="Masukawa M."/>
            <person name="Mizubayashi T."/>
            <person name="Mukai Y."/>
            <person name="Nagasaki H."/>
            <person name="Nagata Y."/>
            <person name="Naito S."/>
            <person name="Nakashima M."/>
            <person name="Nakama Y."/>
            <person name="Nakamichi Y."/>
            <person name="Nakamura M."/>
            <person name="Meguro A."/>
            <person name="Negishi M."/>
            <person name="Ohta I."/>
            <person name="Ohta T."/>
            <person name="Okamoto M."/>
            <person name="Ono N."/>
            <person name="Saji S."/>
            <person name="Sakaguchi M."/>
            <person name="Sakai K."/>
            <person name="Shibata M."/>
            <person name="Shimokawa T."/>
            <person name="Song J."/>
            <person name="Takazaki Y."/>
            <person name="Terasawa K."/>
            <person name="Tsugane M."/>
            <person name="Tsuji K."/>
            <person name="Ueda S."/>
            <person name="Waki K."/>
            <person name="Yamagata H."/>
            <person name="Yamamoto M."/>
            <person name="Yamamoto S."/>
            <person name="Yamane H."/>
            <person name="Yoshiki S."/>
            <person name="Yoshihara R."/>
            <person name="Yukawa K."/>
            <person name="Zhong H."/>
            <person name="Yano M."/>
            <person name="Yuan Q."/>
            <person name="Ouyang S."/>
            <person name="Liu J."/>
            <person name="Jones K.M."/>
            <person name="Gansberger K."/>
            <person name="Moffat K."/>
            <person name="Hill J."/>
            <person name="Bera J."/>
            <person name="Fadrosh D."/>
            <person name="Jin S."/>
            <person name="Johri S."/>
            <person name="Kim M."/>
            <person name="Overton L."/>
            <person name="Reardon M."/>
            <person name="Tsitrin T."/>
            <person name="Vuong H."/>
            <person name="Weaver B."/>
            <person name="Ciecko A."/>
            <person name="Tallon L."/>
            <person name="Jackson J."/>
            <person name="Pai G."/>
            <person name="Aken S.V."/>
            <person name="Utterback T."/>
            <person name="Reidmuller S."/>
            <person name="Feldblyum T."/>
            <person name="Hsiao J."/>
            <person name="Zismann V."/>
            <person name="Iobst S."/>
            <person name="de Vazeille A.R."/>
            <person name="Buell C.R."/>
            <person name="Ying K."/>
            <person name="Li Y."/>
            <person name="Lu T."/>
            <person name="Huang Y."/>
            <person name="Zhao Q."/>
            <person name="Feng Q."/>
            <person name="Zhang L."/>
            <person name="Zhu J."/>
            <person name="Weng Q."/>
            <person name="Mu J."/>
            <person name="Lu Y."/>
            <person name="Fan D."/>
            <person name="Liu Y."/>
            <person name="Guan J."/>
            <person name="Zhang Y."/>
            <person name="Yu S."/>
            <person name="Liu X."/>
            <person name="Zhang Y."/>
            <person name="Hong G."/>
            <person name="Han B."/>
            <person name="Choisne N."/>
            <person name="Demange N."/>
            <person name="Orjeda G."/>
            <person name="Samain S."/>
            <person name="Cattolico L."/>
            <person name="Pelletier E."/>
            <person name="Couloux A."/>
            <person name="Segurens B."/>
            <person name="Wincker P."/>
            <person name="D'Hont A."/>
            <person name="Scarpelli C."/>
            <person name="Weissenbach J."/>
            <person name="Salanoubat M."/>
            <person name="Quetier F."/>
            <person name="Yu Y."/>
            <person name="Kim H.R."/>
            <person name="Rambo T."/>
            <person name="Currie J."/>
            <person name="Collura K."/>
            <person name="Luo M."/>
            <person name="Yang T."/>
            <person name="Ammiraju J.S.S."/>
            <person name="Engler F."/>
            <person name="Soderlund C."/>
            <person name="Wing R.A."/>
            <person name="Palmer L.E."/>
            <person name="de la Bastide M."/>
            <person name="Spiegel L."/>
            <person name="Nascimento L."/>
            <person name="Zutavern T."/>
            <person name="O'Shaughnessy A."/>
            <person name="Dike S."/>
            <person name="Dedhia N."/>
            <person name="Preston R."/>
            <person name="Balija V."/>
            <person name="McCombie W.R."/>
            <person name="Chow T."/>
            <person name="Chen H."/>
            <person name="Chung M."/>
            <person name="Chen C."/>
            <person name="Shaw J."/>
            <person name="Wu H."/>
            <person name="Hsiao K."/>
            <person name="Chao Y."/>
            <person name="Chu M."/>
            <person name="Cheng C."/>
            <person name="Hour A."/>
            <person name="Lee P."/>
            <person name="Lin S."/>
            <person name="Lin Y."/>
            <person name="Liou J."/>
            <person name="Liu S."/>
            <person name="Hsing Y."/>
            <person name="Raghuvanshi S."/>
            <person name="Mohanty A."/>
            <person name="Bharti A.K."/>
            <person name="Gaur A."/>
            <person name="Gupta V."/>
            <person name="Kumar D."/>
            <person name="Ravi V."/>
            <person name="Vij S."/>
            <person name="Kapur A."/>
            <person name="Khurana P."/>
            <person name="Khurana P."/>
            <person name="Khurana J.P."/>
            <person name="Tyagi A.K."/>
            <person name="Gaikwad K."/>
            <person name="Singh A."/>
            <person name="Dalal V."/>
            <person name="Srivastava S."/>
            <person name="Dixit A."/>
            <person name="Pal A.K."/>
            <person name="Ghazi I.A."/>
            <person name="Yadav M."/>
            <person name="Pandit A."/>
            <person name="Bhargava A."/>
            <person name="Sureshbabu K."/>
            <person name="Batra K."/>
            <person name="Sharma T.R."/>
            <person name="Mohapatra T."/>
            <person name="Singh N.K."/>
            <person name="Messing J."/>
            <person name="Nelson A.B."/>
            <person name="Fuks G."/>
            <person name="Kavchok S."/>
            <person name="Keizer G."/>
            <person name="Linton E."/>
            <person name="Llaca V."/>
            <person name="Song R."/>
            <person name="Tanyolac B."/>
            <person name="Young S."/>
            <person name="Ho-Il K."/>
            <person name="Hahn J.H."/>
            <person name="Sangsakoo G."/>
            <person name="Vanavichit A."/>
            <person name="de Mattos Luiz.A.T."/>
            <person name="Zimmer P.D."/>
            <person name="Malone G."/>
            <person name="Dellagostin O."/>
            <person name="de Oliveira A.C."/>
            <person name="Bevan M."/>
            <person name="Bancroft I."/>
            <person name="Minx P."/>
            <person name="Cordum H."/>
            <person name="Wilson R."/>
            <person name="Cheng Z."/>
            <person name="Jin W."/>
            <person name="Jiang J."/>
            <person name="Leong S.A."/>
            <person name="Iwama H."/>
            <person name="Gojobori T."/>
            <person name="Itoh T."/>
            <person name="Niimura Y."/>
            <person name="Fujii Y."/>
            <person name="Habara T."/>
            <person name="Sakai H."/>
            <person name="Sato Y."/>
            <person name="Wilson G."/>
            <person name="Kumar K."/>
            <person name="McCouch S."/>
            <person name="Juretic N."/>
            <person name="Hoen D."/>
            <person name="Wright S."/>
            <person name="Bruskiewich R."/>
            <person name="Bureau T."/>
            <person name="Miyao A."/>
            <person name="Hirochika H."/>
            <person name="Nishikawa T."/>
            <person name="Kadowaki K."/>
            <person name="Sugiura M."/>
            <person name="Burr B."/>
            <person name="Sasaki T."/>
        </authorList>
    </citation>
    <scope>NUCLEOTIDE SEQUENCE [LARGE SCALE GENOMIC DNA]</scope>
    <source>
        <strain evidence="4">cv. Nipponbare</strain>
    </source>
</reference>
<protein>
    <submittedName>
        <fullName evidence="2">Uncharacterized protein</fullName>
    </submittedName>
</protein>
<reference evidence="2" key="1">
    <citation type="submission" date="2001-06" db="EMBL/GenBank/DDBJ databases">
        <title>Oryza sativa nipponbare(GA3) genomic DNA, chromosome 7, BAC clone:OJ1123_B01.</title>
        <authorList>
            <person name="Sasaki T."/>
            <person name="Matsumoto T."/>
            <person name="Yamamoto K."/>
        </authorList>
    </citation>
    <scope>NUCLEOTIDE SEQUENCE</scope>
</reference>
<feature type="compositionally biased region" description="Low complexity" evidence="1">
    <location>
        <begin position="53"/>
        <end position="63"/>
    </location>
</feature>
<feature type="compositionally biased region" description="Low complexity" evidence="1">
    <location>
        <begin position="85"/>
        <end position="97"/>
    </location>
</feature>
<dbReference type="Proteomes" id="UP000000763">
    <property type="component" value="Chromosome 7"/>
</dbReference>
<evidence type="ECO:0000313" key="4">
    <source>
        <dbReference type="Proteomes" id="UP000000763"/>
    </source>
</evidence>
<dbReference type="EMBL" id="AP004264">
    <property type="protein sequence ID" value="BAD30536.1"/>
    <property type="molecule type" value="Genomic_DNA"/>
</dbReference>
<dbReference type="AlphaFoldDB" id="Q8H5X4"/>
<name>Q8H5X4_ORYSJ</name>
<evidence type="ECO:0000313" key="3">
    <source>
        <dbReference type="EMBL" id="BAD30536.1"/>
    </source>
</evidence>
<evidence type="ECO:0000313" key="2">
    <source>
        <dbReference type="EMBL" id="BAC15813.1"/>
    </source>
</evidence>
<feature type="region of interest" description="Disordered" evidence="1">
    <location>
        <begin position="1"/>
        <end position="138"/>
    </location>
</feature>
<proteinExistence type="predicted"/>
<feature type="compositionally biased region" description="Low complexity" evidence="1">
    <location>
        <begin position="114"/>
        <end position="124"/>
    </location>
</feature>
<dbReference type="PANTHER" id="PTHR31656">
    <property type="entry name" value="ROOT CAP DOMAIN-CONTAINING PROTEIN"/>
    <property type="match status" value="1"/>
</dbReference>
<organism evidence="2 4">
    <name type="scientific">Oryza sativa subsp. japonica</name>
    <name type="common">Rice</name>
    <dbReference type="NCBI Taxonomy" id="39947"/>
    <lineage>
        <taxon>Eukaryota</taxon>
        <taxon>Viridiplantae</taxon>
        <taxon>Streptophyta</taxon>
        <taxon>Embryophyta</taxon>
        <taxon>Tracheophyta</taxon>
        <taxon>Spermatophyta</taxon>
        <taxon>Magnoliopsida</taxon>
        <taxon>Liliopsida</taxon>
        <taxon>Poales</taxon>
        <taxon>Poaceae</taxon>
        <taxon>BOP clade</taxon>
        <taxon>Oryzoideae</taxon>
        <taxon>Oryzeae</taxon>
        <taxon>Oryzinae</taxon>
        <taxon>Oryza</taxon>
        <taxon>Oryza sativa</taxon>
    </lineage>
</organism>
<dbReference type="EMBL" id="AP003745">
    <property type="protein sequence ID" value="BAC15813.1"/>
    <property type="molecule type" value="Genomic_DNA"/>
</dbReference>
<dbReference type="InterPro" id="IPR009646">
    <property type="entry name" value="Root_cap"/>
</dbReference>
<dbReference type="Pfam" id="PF06830">
    <property type="entry name" value="Root_cap"/>
    <property type="match status" value="1"/>
</dbReference>
<sequence length="322" mass="34524">MVDRVCPGSHRPAPWAPCVSRTRGRGRLTAGPHAAAARRARRRPRQRGRREAAPAPLWSPAAAIGTAERQPGEWKGRGNGGGGPRHTPGSTATTEEAAGGEEGGGAARVDGDDGVPAVGELGEVVDGDGGGAAKPEKATPGIVLGRDIDLGFKFYDLTDKVHRVLGQTHRFDYVNNLSVSANLPVMGGTLWYTISDIFSTNCAIDRFGRHAGISMQGQWQGQLNGFNLVVASLSDQHTKYMDRNFLVAVLLVLYTLDQQENWCRRLGAGSMPANEDGMEMTNEQTIEKVADCHGVEDLTASKVDTKGVAIDGRRNSYTHAWQ</sequence>
<evidence type="ECO:0000256" key="1">
    <source>
        <dbReference type="SAM" id="MobiDB-lite"/>
    </source>
</evidence>
<gene>
    <name evidence="2" type="primary">OJ1123_B01.101</name>
    <name evidence="3" type="synonym">P0025D09.117</name>
</gene>
<feature type="compositionally biased region" description="Basic residues" evidence="1">
    <location>
        <begin position="36"/>
        <end position="48"/>
    </location>
</feature>
<accession>Q8H5X4</accession>